<reference evidence="6" key="1">
    <citation type="journal article" date="2006" name="Science">
        <title>Ancient noncoding elements conserved in the human genome.</title>
        <authorList>
            <person name="Venkatesh B."/>
            <person name="Kirkness E.F."/>
            <person name="Loh Y.H."/>
            <person name="Halpern A.L."/>
            <person name="Lee A.P."/>
            <person name="Johnson J."/>
            <person name="Dandona N."/>
            <person name="Viswanathan L.D."/>
            <person name="Tay A."/>
            <person name="Venter J.C."/>
            <person name="Strausberg R.L."/>
            <person name="Brenner S."/>
        </authorList>
    </citation>
    <scope>NUCLEOTIDE SEQUENCE [LARGE SCALE GENOMIC DNA]</scope>
</reference>
<reference evidence="5" key="4">
    <citation type="submission" date="2025-08" db="UniProtKB">
        <authorList>
            <consortium name="Ensembl"/>
        </authorList>
    </citation>
    <scope>IDENTIFICATION</scope>
</reference>
<dbReference type="GO" id="GO:0006915">
    <property type="term" value="P:apoptotic process"/>
    <property type="evidence" value="ECO:0007669"/>
    <property type="project" value="UniProtKB-KW"/>
</dbReference>
<evidence type="ECO:0000313" key="6">
    <source>
        <dbReference type="Proteomes" id="UP000314986"/>
    </source>
</evidence>
<keyword evidence="3" id="KW-0053">Apoptosis</keyword>
<dbReference type="PROSITE" id="PS01258">
    <property type="entry name" value="BH2"/>
    <property type="match status" value="1"/>
</dbReference>
<evidence type="ECO:0000256" key="4">
    <source>
        <dbReference type="SAM" id="MobiDB-lite"/>
    </source>
</evidence>
<organism evidence="5 6">
    <name type="scientific">Callorhinchus milii</name>
    <name type="common">Ghost shark</name>
    <dbReference type="NCBI Taxonomy" id="7868"/>
    <lineage>
        <taxon>Eukaryota</taxon>
        <taxon>Metazoa</taxon>
        <taxon>Chordata</taxon>
        <taxon>Craniata</taxon>
        <taxon>Vertebrata</taxon>
        <taxon>Chondrichthyes</taxon>
        <taxon>Holocephali</taxon>
        <taxon>Chimaeriformes</taxon>
        <taxon>Callorhinchidae</taxon>
        <taxon>Callorhinchus</taxon>
    </lineage>
</organism>
<dbReference type="GO" id="GO:2001236">
    <property type="term" value="P:regulation of extrinsic apoptotic signaling pathway"/>
    <property type="evidence" value="ECO:0007669"/>
    <property type="project" value="TreeGrafter"/>
</dbReference>
<reference evidence="5" key="5">
    <citation type="submission" date="2025-09" db="UniProtKB">
        <authorList>
            <consortium name="Ensembl"/>
        </authorList>
    </citation>
    <scope>IDENTIFICATION</scope>
</reference>
<dbReference type="Ensembl" id="ENSCMIT00000020308.1">
    <property type="protein sequence ID" value="ENSCMIP00000019936.1"/>
    <property type="gene ID" value="ENSCMIG00000009252.1"/>
</dbReference>
<feature type="compositionally biased region" description="Basic residues" evidence="4">
    <location>
        <begin position="85"/>
        <end position="95"/>
    </location>
</feature>
<dbReference type="STRING" id="7868.ENSCMIP00000019936"/>
<sequence>MGSLDESENEIMLDSSPTDMDSVEFKILMAYAKRTLPLDKVSQLNAADKEIVLNGAFGETEEMVNDSGKREKNGKDKTRSENHARKSKRKKKSGWRRCIPQCLRAEANEYASPVAQVQEESGGDAMPLSSYPDIIYERPQEHEVEPQFNEIAEVLQEIIDSKLTGFKFRLLRSTSLEVDSEDEEQRAVDQIVKILTTSGDNLNEEMKNDPQFSKIFGKIPSISLFKKVMDCVIQVALPEETSSEAASKENGKLNQIAFVMHATTKFAALGNHPMARVMGFGAKYLQENYCTWITEQGGWVRLLCYRFFSNL</sequence>
<evidence type="ECO:0008006" key="7">
    <source>
        <dbReference type="Google" id="ProtNLM"/>
    </source>
</evidence>
<reference evidence="6" key="3">
    <citation type="journal article" date="2014" name="Nature">
        <title>Elephant shark genome provides unique insights into gnathostome evolution.</title>
        <authorList>
            <consortium name="International Elephant Shark Genome Sequencing Consortium"/>
            <person name="Venkatesh B."/>
            <person name="Lee A.P."/>
            <person name="Ravi V."/>
            <person name="Maurya A.K."/>
            <person name="Lian M.M."/>
            <person name="Swann J.B."/>
            <person name="Ohta Y."/>
            <person name="Flajnik M.F."/>
            <person name="Sutoh Y."/>
            <person name="Kasahara M."/>
            <person name="Hoon S."/>
            <person name="Gangu V."/>
            <person name="Roy S.W."/>
            <person name="Irimia M."/>
            <person name="Korzh V."/>
            <person name="Kondrychyn I."/>
            <person name="Lim Z.W."/>
            <person name="Tay B.H."/>
            <person name="Tohari S."/>
            <person name="Kong K.W."/>
            <person name="Ho S."/>
            <person name="Lorente-Galdos B."/>
            <person name="Quilez J."/>
            <person name="Marques-Bonet T."/>
            <person name="Raney B.J."/>
            <person name="Ingham P.W."/>
            <person name="Tay A."/>
            <person name="Hillier L.W."/>
            <person name="Minx P."/>
            <person name="Boehm T."/>
            <person name="Wilson R.K."/>
            <person name="Brenner S."/>
            <person name="Warren W.C."/>
        </authorList>
    </citation>
    <scope>NUCLEOTIDE SEQUENCE [LARGE SCALE GENOMIC DNA]</scope>
</reference>
<dbReference type="PANTHER" id="PTHR14965">
    <property type="entry name" value="SI:CH73-248E21.1"/>
    <property type="match status" value="1"/>
</dbReference>
<proteinExistence type="inferred from homology"/>
<evidence type="ECO:0000256" key="3">
    <source>
        <dbReference type="ARBA" id="ARBA00022703"/>
    </source>
</evidence>
<evidence type="ECO:0000313" key="5">
    <source>
        <dbReference type="Ensembl" id="ENSCMIP00000019936.1"/>
    </source>
</evidence>
<dbReference type="PANTHER" id="PTHR14965:SF1">
    <property type="entry name" value="APOPTOSIS FACILITATOR BCL-2-LIKE PROTEIN 14"/>
    <property type="match status" value="1"/>
</dbReference>
<dbReference type="AlphaFoldDB" id="A0A4W3HUF7"/>
<accession>A0A4W3HUF7</accession>
<dbReference type="InterPro" id="IPR036834">
    <property type="entry name" value="Bcl-2-like_sf"/>
</dbReference>
<feature type="compositionally biased region" description="Basic and acidic residues" evidence="4">
    <location>
        <begin position="67"/>
        <end position="84"/>
    </location>
</feature>
<keyword evidence="6" id="KW-1185">Reference proteome</keyword>
<dbReference type="InterPro" id="IPR002475">
    <property type="entry name" value="Bcl2-like"/>
</dbReference>
<dbReference type="Proteomes" id="UP000314986">
    <property type="component" value="Unassembled WGS sequence"/>
</dbReference>
<name>A0A4W3HUF7_CALMI</name>
<dbReference type="InterPro" id="IPR020726">
    <property type="entry name" value="Bcl2_BH2_motif_CS"/>
</dbReference>
<evidence type="ECO:0000256" key="1">
    <source>
        <dbReference type="ARBA" id="ARBA00009458"/>
    </source>
</evidence>
<protein>
    <recommendedName>
        <fullName evidence="7">Apoptosis facilitator Bcl-2-like protein 14</fullName>
    </recommendedName>
</protein>
<evidence type="ECO:0000256" key="2">
    <source>
        <dbReference type="ARBA" id="ARBA00022553"/>
    </source>
</evidence>
<dbReference type="PROSITE" id="PS50062">
    <property type="entry name" value="BCL2_FAMILY"/>
    <property type="match status" value="1"/>
</dbReference>
<gene>
    <name evidence="5" type="primary">LOC121849218</name>
</gene>
<dbReference type="Gene3D" id="1.10.437.10">
    <property type="entry name" value="Blc2-like"/>
    <property type="match status" value="1"/>
</dbReference>
<feature type="region of interest" description="Disordered" evidence="4">
    <location>
        <begin position="62"/>
        <end position="95"/>
    </location>
</feature>
<dbReference type="GeneTree" id="ENSGT00940000154318"/>
<comment type="similarity">
    <text evidence="1">Belongs to the Bcl-2 family.</text>
</comment>
<dbReference type="SUPFAM" id="SSF56854">
    <property type="entry name" value="Bcl-2 inhibitors of programmed cell death"/>
    <property type="match status" value="1"/>
</dbReference>
<keyword evidence="2" id="KW-0597">Phosphoprotein</keyword>
<dbReference type="InParanoid" id="A0A4W3HUF7"/>
<reference evidence="6" key="2">
    <citation type="journal article" date="2007" name="PLoS Biol.">
        <title>Survey sequencing and comparative analysis of the elephant shark (Callorhinchus milii) genome.</title>
        <authorList>
            <person name="Venkatesh B."/>
            <person name="Kirkness E.F."/>
            <person name="Loh Y.H."/>
            <person name="Halpern A.L."/>
            <person name="Lee A.P."/>
            <person name="Johnson J."/>
            <person name="Dandona N."/>
            <person name="Viswanathan L.D."/>
            <person name="Tay A."/>
            <person name="Venter J.C."/>
            <person name="Strausberg R.L."/>
            <person name="Brenner S."/>
        </authorList>
    </citation>
    <scope>NUCLEOTIDE SEQUENCE [LARGE SCALE GENOMIC DNA]</scope>
</reference>
<dbReference type="OMA" id="QIALTCE"/>